<keyword evidence="1" id="KW-0472">Membrane</keyword>
<gene>
    <name evidence="3" type="ORF">LZ538_08845</name>
</gene>
<evidence type="ECO:0000313" key="3">
    <source>
        <dbReference type="EMBL" id="MCL6730157.1"/>
    </source>
</evidence>
<evidence type="ECO:0000256" key="1">
    <source>
        <dbReference type="SAM" id="Phobius"/>
    </source>
</evidence>
<dbReference type="Proteomes" id="UP001165342">
    <property type="component" value="Unassembled WGS sequence"/>
</dbReference>
<comment type="caution">
    <text evidence="3">The sequence shown here is derived from an EMBL/GenBank/DDBJ whole genome shotgun (WGS) entry which is preliminary data.</text>
</comment>
<feature type="transmembrane region" description="Helical" evidence="1">
    <location>
        <begin position="101"/>
        <end position="123"/>
    </location>
</feature>
<accession>A0ABT0S2S4</accession>
<dbReference type="EMBL" id="JAMGBE010000003">
    <property type="protein sequence ID" value="MCL6730157.1"/>
    <property type="molecule type" value="Genomic_DNA"/>
</dbReference>
<keyword evidence="4" id="KW-1185">Reference proteome</keyword>
<protein>
    <submittedName>
        <fullName evidence="3">Uncharacterized protein</fullName>
    </submittedName>
</protein>
<keyword evidence="1" id="KW-0812">Transmembrane</keyword>
<keyword evidence="2" id="KW-0732">Signal</keyword>
<sequence length="137" mass="12939">MRALRSSGVVGVLVAGSLFVSSTGAVAATNVSAAQINPWGALTALSGGAPAAALCGAAAAAAAAQAAPGCVLPVNDAAPVATPPPPTPVPVPPVEPIGGGFGINPLLLALGALAAGALIYFLVHDSNNNNDNNVSAA</sequence>
<name>A0ABT0S2S4_9SPHN</name>
<reference evidence="3" key="1">
    <citation type="submission" date="2022-05" db="EMBL/GenBank/DDBJ databases">
        <authorList>
            <person name="Jo J.-H."/>
            <person name="Im W.-T."/>
        </authorList>
    </citation>
    <scope>NUCLEOTIDE SEQUENCE</scope>
    <source>
        <strain evidence="3">SE220</strain>
    </source>
</reference>
<feature type="chain" id="PRO_5045208238" evidence="2">
    <location>
        <begin position="28"/>
        <end position="137"/>
    </location>
</feature>
<keyword evidence="1" id="KW-1133">Transmembrane helix</keyword>
<dbReference type="RefSeq" id="WP_249831659.1">
    <property type="nucleotide sequence ID" value="NZ_JAMGBE010000003.1"/>
</dbReference>
<proteinExistence type="predicted"/>
<organism evidence="3 4">
    <name type="scientific">Sphingomonas hankyongi</name>
    <dbReference type="NCBI Taxonomy" id="2908209"/>
    <lineage>
        <taxon>Bacteria</taxon>
        <taxon>Pseudomonadati</taxon>
        <taxon>Pseudomonadota</taxon>
        <taxon>Alphaproteobacteria</taxon>
        <taxon>Sphingomonadales</taxon>
        <taxon>Sphingomonadaceae</taxon>
        <taxon>Sphingomonas</taxon>
    </lineage>
</organism>
<evidence type="ECO:0000256" key="2">
    <source>
        <dbReference type="SAM" id="SignalP"/>
    </source>
</evidence>
<evidence type="ECO:0000313" key="4">
    <source>
        <dbReference type="Proteomes" id="UP001165342"/>
    </source>
</evidence>
<feature type="signal peptide" evidence="2">
    <location>
        <begin position="1"/>
        <end position="27"/>
    </location>
</feature>